<sequence>MNTEMEGGEVLDAVILGASGFTGKYVVREFLTHLERPDGQGLRRIGIAGRNREKLGETLRWAAQGALPPSIPILEADVTDAASMAALCRRTRLILSCVGPYRLYGEPVVAACVEAGVDYLDITGEPEFMERMEALYHESALISGSLVVSACGYDSVPAELGVIFHARQWEPPSVPHSVDSYLVLESDKQIVGNITTFESAVLGVANADELHKLRRSRPRRPKLQVPGPPASKAKSIEHQKSIGLWVVKLPSSDAAVVRRTQALLAENPHGLPAVNENSDLVENRRKFWSEVKPLYFGVYLGSKSFWSIPRTICIGLMVVLLGRFSWGRSLLLKYPEIFTLGQFKKRGPTEEEVRSASFKMWFLGHGYSDESHLLQQGSKPNMEVVTRISGPEIGYATTPITLVQCALLVIDQRQSLPKGGVFPPGIVFGPTDLQERLEKRGILFELISKKTIS</sequence>
<name>A0A3Q8BNL9_CALDE</name>
<dbReference type="InterPro" id="IPR036291">
    <property type="entry name" value="NAD(P)-bd_dom_sf"/>
</dbReference>
<dbReference type="InterPro" id="IPR005097">
    <property type="entry name" value="Sacchrp_dh_NADP-bd"/>
</dbReference>
<organism evidence="3">
    <name type="scientific">Calocedrus decurrens</name>
    <name type="common">California incense-cedar</name>
    <name type="synonym">Libocedrus decurrens</name>
    <dbReference type="NCBI Taxonomy" id="13387"/>
    <lineage>
        <taxon>Eukaryota</taxon>
        <taxon>Viridiplantae</taxon>
        <taxon>Streptophyta</taxon>
        <taxon>Embryophyta</taxon>
        <taxon>Tracheophyta</taxon>
        <taxon>Spermatophyta</taxon>
        <taxon>Pinopsida</taxon>
        <taxon>Pinidae</taxon>
        <taxon>Conifers II</taxon>
        <taxon>Cupressales</taxon>
        <taxon>Cupressaceae</taxon>
        <taxon>Calocedrus</taxon>
    </lineage>
</organism>
<proteinExistence type="evidence at transcript level"/>
<accession>A0A3Q8BNL9</accession>
<dbReference type="EMBL" id="KY367910">
    <property type="protein sequence ID" value="ATG71141.1"/>
    <property type="molecule type" value="mRNA"/>
</dbReference>
<dbReference type="InterPro" id="IPR051276">
    <property type="entry name" value="Saccharopine_DH-like_oxidrdct"/>
</dbReference>
<dbReference type="GO" id="GO:0005886">
    <property type="term" value="C:plasma membrane"/>
    <property type="evidence" value="ECO:0007669"/>
    <property type="project" value="TreeGrafter"/>
</dbReference>
<dbReference type="AlphaFoldDB" id="A0A3Q8BNL9"/>
<dbReference type="GO" id="GO:0005811">
    <property type="term" value="C:lipid droplet"/>
    <property type="evidence" value="ECO:0007669"/>
    <property type="project" value="TreeGrafter"/>
</dbReference>
<comment type="similarity">
    <text evidence="1">Belongs to the saccharopine dehydrogenase family.</text>
</comment>
<dbReference type="PANTHER" id="PTHR12286">
    <property type="entry name" value="SACCHAROPINE DEHYDROGENASE-LIKE OXIDOREDUCTASE"/>
    <property type="match status" value="1"/>
</dbReference>
<reference evidence="3" key="1">
    <citation type="submission" date="2016-12" db="EMBL/GenBank/DDBJ databases">
        <title>Cupressaceae transcriptome phylogeny.</title>
        <authorList>
            <person name="Mao K."/>
            <person name="Ruhsam M."/>
        </authorList>
    </citation>
    <scope>NUCLEOTIDE SEQUENCE</scope>
</reference>
<dbReference type="Pfam" id="PF03435">
    <property type="entry name" value="Sacchrp_dh_NADP"/>
    <property type="match status" value="1"/>
</dbReference>
<feature type="domain" description="Saccharopine dehydrogenase NADP binding" evidence="2">
    <location>
        <begin position="14"/>
        <end position="124"/>
    </location>
</feature>
<evidence type="ECO:0000256" key="1">
    <source>
        <dbReference type="ARBA" id="ARBA00038048"/>
    </source>
</evidence>
<dbReference type="PANTHER" id="PTHR12286:SF5">
    <property type="entry name" value="SACCHAROPINE DEHYDROGENASE-LIKE OXIDOREDUCTASE"/>
    <property type="match status" value="1"/>
</dbReference>
<dbReference type="SUPFAM" id="SSF51735">
    <property type="entry name" value="NAD(P)-binding Rossmann-fold domains"/>
    <property type="match status" value="1"/>
</dbReference>
<dbReference type="Gene3D" id="3.40.50.720">
    <property type="entry name" value="NAD(P)-binding Rossmann-like Domain"/>
    <property type="match status" value="1"/>
</dbReference>
<protein>
    <submittedName>
        <fullName evidence="3">Saccharopine dehydrogenase</fullName>
    </submittedName>
</protein>
<dbReference type="GO" id="GO:0005739">
    <property type="term" value="C:mitochondrion"/>
    <property type="evidence" value="ECO:0007669"/>
    <property type="project" value="TreeGrafter"/>
</dbReference>
<dbReference type="GO" id="GO:0009247">
    <property type="term" value="P:glycolipid biosynthetic process"/>
    <property type="evidence" value="ECO:0007669"/>
    <property type="project" value="TreeGrafter"/>
</dbReference>
<evidence type="ECO:0000259" key="2">
    <source>
        <dbReference type="Pfam" id="PF03435"/>
    </source>
</evidence>
<evidence type="ECO:0000313" key="3">
    <source>
        <dbReference type="EMBL" id="ATG71141.1"/>
    </source>
</evidence>